<dbReference type="EMBL" id="LN853570">
    <property type="protein sequence ID" value="CRY96192.1"/>
    <property type="molecule type" value="Genomic_DNA"/>
</dbReference>
<keyword evidence="1" id="KW-0812">Transmembrane</keyword>
<keyword evidence="1" id="KW-0472">Membrane</keyword>
<keyword evidence="1" id="KW-1133">Transmembrane helix</keyword>
<evidence type="ECO:0000313" key="2">
    <source>
        <dbReference type="EMBL" id="CRY96192.1"/>
    </source>
</evidence>
<protein>
    <submittedName>
        <fullName evidence="2">Uncharacterized protein</fullName>
    </submittedName>
</protein>
<feature type="transmembrane region" description="Helical" evidence="1">
    <location>
        <begin position="162"/>
        <end position="182"/>
    </location>
</feature>
<dbReference type="AlphaFoldDB" id="A0A0H5QK55"/>
<evidence type="ECO:0000256" key="1">
    <source>
        <dbReference type="SAM" id="Phobius"/>
    </source>
</evidence>
<proteinExistence type="predicted"/>
<name>A0A0H5QK55_9ZZZZ</name>
<reference evidence="2" key="2">
    <citation type="submission" date="2015-07" db="EMBL/GenBank/DDBJ databases">
        <title>Plasmids, circular viruses and viroids from rat gut.</title>
        <authorList>
            <person name="Jorgensen T.J."/>
            <person name="Hansen M.A."/>
            <person name="Xu Z."/>
            <person name="Tabak M.A."/>
            <person name="Sorensen S.J."/>
            <person name="Hansen L.H."/>
        </authorList>
    </citation>
    <scope>NUCLEOTIDE SEQUENCE</scope>
    <source>
        <strain evidence="2">RGFK0973</strain>
    </source>
</reference>
<sequence length="186" mass="19597">MAIVREITINWATPGAAPGVSVLHFNTAINVADQRQALLTFLSTNGTWFAQGATGTIATEGREFEDTTGTLTGGWTDPTAKKFTSSGTSPAVVNAAQLLVRLKTGVVVNGRFLQGRWFLPGAGLNTMTQGEVLITTVNALNNGLVILIAASGMVVWHRPGTLGAGMAATVSSATLWNEFAVLRKRR</sequence>
<accession>A0A0H5QK55</accession>
<reference evidence="2" key="1">
    <citation type="submission" date="2015-06" db="EMBL/GenBank/DDBJ databases">
        <authorList>
            <person name="Joergensen T."/>
        </authorList>
    </citation>
    <scope>NUCLEOTIDE SEQUENCE</scope>
    <source>
        <strain evidence="2">RGFK0973</strain>
    </source>
</reference>
<feature type="transmembrane region" description="Helical" evidence="1">
    <location>
        <begin position="132"/>
        <end position="156"/>
    </location>
</feature>
<organism evidence="2">
    <name type="scientific">uncultured prokaryote</name>
    <dbReference type="NCBI Taxonomy" id="198431"/>
    <lineage>
        <taxon>unclassified sequences</taxon>
        <taxon>environmental samples</taxon>
    </lineage>
</organism>